<evidence type="ECO:0000313" key="3">
    <source>
        <dbReference type="Proteomes" id="UP000189229"/>
    </source>
</evidence>
<feature type="region of interest" description="Disordered" evidence="1">
    <location>
        <begin position="17"/>
        <end position="37"/>
    </location>
</feature>
<accession>A0A1V3XW71</accession>
<comment type="caution">
    <text evidence="2">The sequence shown here is derived from an EMBL/GenBank/DDBJ whole genome shotgun (WGS) entry which is preliminary data.</text>
</comment>
<name>A0A1V3XW71_MYCKA</name>
<dbReference type="SUPFAM" id="SSF140459">
    <property type="entry name" value="PE/PPE dimer-like"/>
    <property type="match status" value="1"/>
</dbReference>
<gene>
    <name evidence="2" type="ORF">BZL30_1124</name>
</gene>
<evidence type="ECO:0000313" key="2">
    <source>
        <dbReference type="EMBL" id="OOK83016.1"/>
    </source>
</evidence>
<protein>
    <submittedName>
        <fullName evidence="2">PE-PGRS family domain protein</fullName>
    </submittedName>
</protein>
<dbReference type="InterPro" id="IPR038332">
    <property type="entry name" value="PPE_sf"/>
</dbReference>
<dbReference type="AlphaFoldDB" id="A0A1V3XW71"/>
<dbReference type="EMBL" id="MVBM01000001">
    <property type="protein sequence ID" value="OOK83016.1"/>
    <property type="molecule type" value="Genomic_DNA"/>
</dbReference>
<reference evidence="2 3" key="1">
    <citation type="submission" date="2017-02" db="EMBL/GenBank/DDBJ databases">
        <title>Complete genome sequences of Mycobacterium kansasii strains isolated from rhesus macaques.</title>
        <authorList>
            <person name="Panda A."/>
            <person name="Nagaraj S."/>
            <person name="Zhao X."/>
            <person name="Tettelin H."/>
            <person name="Detolla L.J."/>
        </authorList>
    </citation>
    <scope>NUCLEOTIDE SEQUENCE [LARGE SCALE GENOMIC DNA]</scope>
    <source>
        <strain evidence="2 3">11-3813</strain>
    </source>
</reference>
<sequence>MSFWMWPPEVNSVLLLEGPGSGRCSRRRRPGMGSALN</sequence>
<evidence type="ECO:0000256" key="1">
    <source>
        <dbReference type="SAM" id="MobiDB-lite"/>
    </source>
</evidence>
<organism evidence="2 3">
    <name type="scientific">Mycobacterium kansasii</name>
    <dbReference type="NCBI Taxonomy" id="1768"/>
    <lineage>
        <taxon>Bacteria</taxon>
        <taxon>Bacillati</taxon>
        <taxon>Actinomycetota</taxon>
        <taxon>Actinomycetes</taxon>
        <taxon>Mycobacteriales</taxon>
        <taxon>Mycobacteriaceae</taxon>
        <taxon>Mycobacterium</taxon>
    </lineage>
</organism>
<dbReference type="Proteomes" id="UP000189229">
    <property type="component" value="Unassembled WGS sequence"/>
</dbReference>
<proteinExistence type="predicted"/>